<feature type="compositionally biased region" description="Basic and acidic residues" evidence="1">
    <location>
        <begin position="1"/>
        <end position="13"/>
    </location>
</feature>
<name>A0A835HUV8_9MAGN</name>
<evidence type="ECO:0000256" key="1">
    <source>
        <dbReference type="SAM" id="MobiDB-lite"/>
    </source>
</evidence>
<accession>A0A835HUV8</accession>
<feature type="region of interest" description="Disordered" evidence="1">
    <location>
        <begin position="152"/>
        <end position="177"/>
    </location>
</feature>
<feature type="compositionally biased region" description="Basic and acidic residues" evidence="1">
    <location>
        <begin position="99"/>
        <end position="116"/>
    </location>
</feature>
<feature type="compositionally biased region" description="Polar residues" evidence="1">
    <location>
        <begin position="152"/>
        <end position="162"/>
    </location>
</feature>
<feature type="region of interest" description="Disordered" evidence="1">
    <location>
        <begin position="1"/>
        <end position="127"/>
    </location>
</feature>
<evidence type="ECO:0000313" key="2">
    <source>
        <dbReference type="EMBL" id="KAF9607400.1"/>
    </source>
</evidence>
<dbReference type="AlphaFoldDB" id="A0A835HUV8"/>
<protein>
    <submittedName>
        <fullName evidence="2">Uncharacterized protein</fullName>
    </submittedName>
</protein>
<reference evidence="2 3" key="1">
    <citation type="submission" date="2020-10" db="EMBL/GenBank/DDBJ databases">
        <title>The Coptis chinensis genome and diversification of protoberbering-type alkaloids.</title>
        <authorList>
            <person name="Wang B."/>
            <person name="Shu S."/>
            <person name="Song C."/>
            <person name="Liu Y."/>
        </authorList>
    </citation>
    <scope>NUCLEOTIDE SEQUENCE [LARGE SCALE GENOMIC DNA]</scope>
    <source>
        <strain evidence="2">HL-2020</strain>
        <tissue evidence="2">Leaf</tissue>
    </source>
</reference>
<gene>
    <name evidence="2" type="ORF">IFM89_034633</name>
</gene>
<comment type="caution">
    <text evidence="2">The sequence shown here is derived from an EMBL/GenBank/DDBJ whole genome shotgun (WGS) entry which is preliminary data.</text>
</comment>
<evidence type="ECO:0000313" key="3">
    <source>
        <dbReference type="Proteomes" id="UP000631114"/>
    </source>
</evidence>
<proteinExistence type="predicted"/>
<sequence length="177" mass="19463">MDEFQHADSEGVRSKVYGVTTDEDGFEGSLGSREAENGNFARDTSYMMDTEGVGTVEVKQKGKRSHGKKSKIQTAENDASDDIREACSGTEEGLTVSSIKEKVEDEVTNRRSERHSPHGPRKRSRQLFFGDESSALDALCTLADLSMKLAPTSTIESESSVQFKEEKTTSNVVETSR</sequence>
<dbReference type="Proteomes" id="UP000631114">
    <property type="component" value="Unassembled WGS sequence"/>
</dbReference>
<dbReference type="EMBL" id="JADFTS010000005">
    <property type="protein sequence ID" value="KAF9607400.1"/>
    <property type="molecule type" value="Genomic_DNA"/>
</dbReference>
<keyword evidence="3" id="KW-1185">Reference proteome</keyword>
<organism evidence="2 3">
    <name type="scientific">Coptis chinensis</name>
    <dbReference type="NCBI Taxonomy" id="261450"/>
    <lineage>
        <taxon>Eukaryota</taxon>
        <taxon>Viridiplantae</taxon>
        <taxon>Streptophyta</taxon>
        <taxon>Embryophyta</taxon>
        <taxon>Tracheophyta</taxon>
        <taxon>Spermatophyta</taxon>
        <taxon>Magnoliopsida</taxon>
        <taxon>Ranunculales</taxon>
        <taxon>Ranunculaceae</taxon>
        <taxon>Coptidoideae</taxon>
        <taxon>Coptis</taxon>
    </lineage>
</organism>
<dbReference type="OrthoDB" id="2339771at2759"/>
<feature type="compositionally biased region" description="Basic residues" evidence="1">
    <location>
        <begin position="61"/>
        <end position="71"/>
    </location>
</feature>